<dbReference type="InterPro" id="IPR001534">
    <property type="entry name" value="Transthyretin-like"/>
</dbReference>
<evidence type="ECO:0000256" key="1">
    <source>
        <dbReference type="ARBA" id="ARBA00004613"/>
    </source>
</evidence>
<comment type="subcellular location">
    <subcellularLocation>
        <location evidence="1">Secreted</location>
    </subcellularLocation>
</comment>
<dbReference type="PANTHER" id="PTHR21700">
    <property type="entry name" value="TRANSTHYRETIN-LIKE FAMILY PROTEIN-RELATED"/>
    <property type="match status" value="1"/>
</dbReference>
<dbReference type="OrthoDB" id="5864536at2759"/>
<dbReference type="GO" id="GO:0005576">
    <property type="term" value="C:extracellular region"/>
    <property type="evidence" value="ECO:0007669"/>
    <property type="project" value="UniProtKB-SubCell"/>
</dbReference>
<name>A0A7I8XPE1_BURXY</name>
<gene>
    <name evidence="5" type="ORF">BXYJ_LOCUS471</name>
</gene>
<comment type="caution">
    <text evidence="5">The sequence shown here is derived from an EMBL/GenBank/DDBJ whole genome shotgun (WGS) entry which is preliminary data.</text>
</comment>
<evidence type="ECO:0000313" key="6">
    <source>
        <dbReference type="Proteomes" id="UP000659654"/>
    </source>
</evidence>
<keyword evidence="6" id="KW-1185">Reference proteome</keyword>
<dbReference type="EMBL" id="CAJFDI010000001">
    <property type="protein sequence ID" value="CAD5208235.1"/>
    <property type="molecule type" value="Genomic_DNA"/>
</dbReference>
<dbReference type="PANTHER" id="PTHR21700:SF3">
    <property type="entry name" value="TRANSTHYRETIN-LIKE PROTEIN 5"/>
    <property type="match status" value="1"/>
</dbReference>
<dbReference type="EMBL" id="CAJFCV020000001">
    <property type="protein sequence ID" value="CAG9080722.1"/>
    <property type="molecule type" value="Genomic_DNA"/>
</dbReference>
<evidence type="ECO:0000256" key="3">
    <source>
        <dbReference type="ARBA" id="ARBA00022525"/>
    </source>
</evidence>
<keyword evidence="3" id="KW-0964">Secreted</keyword>
<dbReference type="Pfam" id="PF01060">
    <property type="entry name" value="TTR-52"/>
    <property type="match status" value="1"/>
</dbReference>
<protein>
    <submittedName>
        <fullName evidence="5">(pine wood nematode) hypothetical protein</fullName>
    </submittedName>
</protein>
<dbReference type="Proteomes" id="UP000659654">
    <property type="component" value="Unassembled WGS sequence"/>
</dbReference>
<keyword evidence="4" id="KW-0732">Signal</keyword>
<proteinExistence type="inferred from homology"/>
<reference evidence="5" key="1">
    <citation type="submission" date="2020-09" db="EMBL/GenBank/DDBJ databases">
        <authorList>
            <person name="Kikuchi T."/>
        </authorList>
    </citation>
    <scope>NUCLEOTIDE SEQUENCE</scope>
    <source>
        <strain evidence="5">Ka4C1</strain>
    </source>
</reference>
<accession>A0A7I8XPE1</accession>
<evidence type="ECO:0000256" key="2">
    <source>
        <dbReference type="ARBA" id="ARBA00010112"/>
    </source>
</evidence>
<organism evidence="5 6">
    <name type="scientific">Bursaphelenchus xylophilus</name>
    <name type="common">Pinewood nematode worm</name>
    <name type="synonym">Aphelenchoides xylophilus</name>
    <dbReference type="NCBI Taxonomy" id="6326"/>
    <lineage>
        <taxon>Eukaryota</taxon>
        <taxon>Metazoa</taxon>
        <taxon>Ecdysozoa</taxon>
        <taxon>Nematoda</taxon>
        <taxon>Chromadorea</taxon>
        <taxon>Rhabditida</taxon>
        <taxon>Tylenchina</taxon>
        <taxon>Tylenchomorpha</taxon>
        <taxon>Aphelenchoidea</taxon>
        <taxon>Aphelenchoididae</taxon>
        <taxon>Bursaphelenchus</taxon>
    </lineage>
</organism>
<comment type="similarity">
    <text evidence="2">Belongs to the nematode transthyretin-like family.</text>
</comment>
<dbReference type="Gene3D" id="2.60.40.3330">
    <property type="match status" value="1"/>
</dbReference>
<dbReference type="AlphaFoldDB" id="A0A7I8XPE1"/>
<evidence type="ECO:0000256" key="4">
    <source>
        <dbReference type="ARBA" id="ARBA00022729"/>
    </source>
</evidence>
<dbReference type="GO" id="GO:0009986">
    <property type="term" value="C:cell surface"/>
    <property type="evidence" value="ECO:0007669"/>
    <property type="project" value="InterPro"/>
</dbReference>
<dbReference type="InterPro" id="IPR038479">
    <property type="entry name" value="Transthyretin-like_sf"/>
</dbReference>
<dbReference type="SMR" id="A0A7I8XPE1"/>
<sequence length="184" mass="20956">MRGGDLRFRRTLFWAVGCCNSCWKRVVPFRSKEAFGFVEQPRITIGKTFLLLTLTFFVGTAEIFGRDQAAGATGKLLCKGKPAVGVSVKLWDDDSPDLDDKMDETTTDSEGRFQLEGHAREYTNIDPKINIDHDCDDRWLCQRRLTIYIPDSYINDGGRAERFYDVGVIELSGEFEGEKRDCIH</sequence>
<evidence type="ECO:0000313" key="5">
    <source>
        <dbReference type="EMBL" id="CAD5208235.1"/>
    </source>
</evidence>
<dbReference type="Proteomes" id="UP000582659">
    <property type="component" value="Unassembled WGS sequence"/>
</dbReference>